<accession>A0A937ALG7</accession>
<evidence type="ECO:0008006" key="3">
    <source>
        <dbReference type="Google" id="ProtNLM"/>
    </source>
</evidence>
<keyword evidence="2" id="KW-1185">Reference proteome</keyword>
<gene>
    <name evidence="1" type="ORF">JKP34_06420</name>
</gene>
<organism evidence="1 2">
    <name type="scientific">Marivirga atlantica</name>
    <dbReference type="NCBI Taxonomy" id="1548457"/>
    <lineage>
        <taxon>Bacteria</taxon>
        <taxon>Pseudomonadati</taxon>
        <taxon>Bacteroidota</taxon>
        <taxon>Cytophagia</taxon>
        <taxon>Cytophagales</taxon>
        <taxon>Marivirgaceae</taxon>
        <taxon>Marivirga</taxon>
    </lineage>
</organism>
<proteinExistence type="predicted"/>
<evidence type="ECO:0000313" key="2">
    <source>
        <dbReference type="Proteomes" id="UP000642920"/>
    </source>
</evidence>
<dbReference type="PROSITE" id="PS51257">
    <property type="entry name" value="PROKAR_LIPOPROTEIN"/>
    <property type="match status" value="1"/>
</dbReference>
<dbReference type="RefSeq" id="WP_201918869.1">
    <property type="nucleotide sequence ID" value="NZ_JAERQG010000001.1"/>
</dbReference>
<dbReference type="EMBL" id="JAERQG010000001">
    <property type="protein sequence ID" value="MBL0764877.1"/>
    <property type="molecule type" value="Genomic_DNA"/>
</dbReference>
<protein>
    <recommendedName>
        <fullName evidence="3">Viral A-type inclusion protein</fullName>
    </recommendedName>
</protein>
<sequence length="141" mass="16307">MHLFTRFSICVLVAILFFSCETDKKSVEELQADVIEVHDEVMPKMDDIMKLKAQLKLIKADTAEVLPSDELILVNNLIDNLEKADKSMMNWMRNYDSLMEGMSEEEKLTYLMKEEAAIKLVKQKMLSAISEAKIFLEKQQD</sequence>
<evidence type="ECO:0000313" key="1">
    <source>
        <dbReference type="EMBL" id="MBL0764877.1"/>
    </source>
</evidence>
<dbReference type="Proteomes" id="UP000642920">
    <property type="component" value="Unassembled WGS sequence"/>
</dbReference>
<name>A0A937ALG7_9BACT</name>
<dbReference type="AlphaFoldDB" id="A0A937ALG7"/>
<reference evidence="1" key="1">
    <citation type="submission" date="2021-01" db="EMBL/GenBank/DDBJ databases">
        <title>Marivirga sp. nov., isolated from intertidal surface sediments.</title>
        <authorList>
            <person name="Zhang M."/>
        </authorList>
    </citation>
    <scope>NUCLEOTIDE SEQUENCE</scope>
    <source>
        <strain evidence="1">SM1354</strain>
    </source>
</reference>
<comment type="caution">
    <text evidence="1">The sequence shown here is derived from an EMBL/GenBank/DDBJ whole genome shotgun (WGS) entry which is preliminary data.</text>
</comment>